<dbReference type="GO" id="GO:0110154">
    <property type="term" value="P:RNA decapping"/>
    <property type="evidence" value="ECO:0007669"/>
    <property type="project" value="TreeGrafter"/>
</dbReference>
<dbReference type="AlphaFoldDB" id="A0A1G8R3H9"/>
<dbReference type="InterPro" id="IPR004843">
    <property type="entry name" value="Calcineurin-like_PHP"/>
</dbReference>
<accession>A0A1G8R3H9</accession>
<reference evidence="2 3" key="1">
    <citation type="submission" date="2016-10" db="EMBL/GenBank/DDBJ databases">
        <authorList>
            <person name="de Groot N.N."/>
        </authorList>
    </citation>
    <scope>NUCLEOTIDE SEQUENCE [LARGE SCALE GENOMIC DNA]</scope>
    <source>
        <strain evidence="2 3">CGMCC 1.6133</strain>
    </source>
</reference>
<keyword evidence="3" id="KW-1185">Reference proteome</keyword>
<dbReference type="Pfam" id="PF00149">
    <property type="entry name" value="Metallophos"/>
    <property type="match status" value="1"/>
</dbReference>
<dbReference type="InterPro" id="IPR006186">
    <property type="entry name" value="Ser/Thr-sp_prot-phosphatase"/>
</dbReference>
<gene>
    <name evidence="2" type="ORF">SAMN04487954_10384</name>
</gene>
<dbReference type="GO" id="GO:0005737">
    <property type="term" value="C:cytoplasm"/>
    <property type="evidence" value="ECO:0007669"/>
    <property type="project" value="TreeGrafter"/>
</dbReference>
<dbReference type="SUPFAM" id="SSF56300">
    <property type="entry name" value="Metallo-dependent phosphatases"/>
    <property type="match status" value="1"/>
</dbReference>
<protein>
    <submittedName>
        <fullName evidence="2">Serine/threonine protein phosphatase 1</fullName>
    </submittedName>
</protein>
<evidence type="ECO:0000259" key="1">
    <source>
        <dbReference type="PROSITE" id="PS00125"/>
    </source>
</evidence>
<dbReference type="InterPro" id="IPR050126">
    <property type="entry name" value="Ap4A_hydrolase"/>
</dbReference>
<dbReference type="Gene3D" id="3.60.21.10">
    <property type="match status" value="1"/>
</dbReference>
<dbReference type="STRING" id="376427.SAMN04487954_10384"/>
<dbReference type="OrthoDB" id="5296354at2"/>
<dbReference type="Proteomes" id="UP000198525">
    <property type="component" value="Unassembled WGS sequence"/>
</dbReference>
<feature type="domain" description="Serine/threonine specific protein phosphatases" evidence="1">
    <location>
        <begin position="70"/>
        <end position="75"/>
    </location>
</feature>
<sequence>MIHRHAENRHGRDFVVGDIHGEYRLLEAALHRVDFQTERDRLFAVGDLIDRGPDSFACLALALEPWFFGVRGNHEALAAAALGGGDWGAWLMNGGTWVRDHDRDAVRRRLAAALVRLPLAREVAVAGKRLGIVHAEPPPDWSQVETADEALAHRLVWGRRRIASQDTTPVTGIDAVAVGHTIVPEPVRLGNVHYLDTGAFDTGRLTLVEARDLVE</sequence>
<dbReference type="PANTHER" id="PTHR42850">
    <property type="entry name" value="METALLOPHOSPHOESTERASE"/>
    <property type="match status" value="1"/>
</dbReference>
<organism evidence="2 3">
    <name type="scientific">Billgrantia gudaonensis</name>
    <dbReference type="NCBI Taxonomy" id="376427"/>
    <lineage>
        <taxon>Bacteria</taxon>
        <taxon>Pseudomonadati</taxon>
        <taxon>Pseudomonadota</taxon>
        <taxon>Gammaproteobacteria</taxon>
        <taxon>Oceanospirillales</taxon>
        <taxon>Halomonadaceae</taxon>
        <taxon>Billgrantia</taxon>
    </lineage>
</organism>
<name>A0A1G8R3H9_9GAMM</name>
<dbReference type="GO" id="GO:0016791">
    <property type="term" value="F:phosphatase activity"/>
    <property type="evidence" value="ECO:0007669"/>
    <property type="project" value="TreeGrafter"/>
</dbReference>
<dbReference type="PROSITE" id="PS00125">
    <property type="entry name" value="SER_THR_PHOSPHATASE"/>
    <property type="match status" value="1"/>
</dbReference>
<dbReference type="InterPro" id="IPR029052">
    <property type="entry name" value="Metallo-depent_PP-like"/>
</dbReference>
<dbReference type="RefSeq" id="WP_089683522.1">
    <property type="nucleotide sequence ID" value="NZ_FNES01000003.1"/>
</dbReference>
<evidence type="ECO:0000313" key="2">
    <source>
        <dbReference type="EMBL" id="SDJ11521.1"/>
    </source>
</evidence>
<dbReference type="EMBL" id="FNES01000003">
    <property type="protein sequence ID" value="SDJ11521.1"/>
    <property type="molecule type" value="Genomic_DNA"/>
</dbReference>
<proteinExistence type="predicted"/>
<evidence type="ECO:0000313" key="3">
    <source>
        <dbReference type="Proteomes" id="UP000198525"/>
    </source>
</evidence>
<dbReference type="GO" id="GO:0008803">
    <property type="term" value="F:bis(5'-nucleosyl)-tetraphosphatase (symmetrical) activity"/>
    <property type="evidence" value="ECO:0007669"/>
    <property type="project" value="TreeGrafter"/>
</dbReference>
<dbReference type="PANTHER" id="PTHR42850:SF11">
    <property type="entry name" value="BIS(5'-NUCLEOSYL)-TETRAPHOSPHATASE [SYMMETRICAL]"/>
    <property type="match status" value="1"/>
</dbReference>